<evidence type="ECO:0000313" key="3">
    <source>
        <dbReference type="EMBL" id="WFS24719.1"/>
    </source>
</evidence>
<organism evidence="3 4">
    <name type="scientific">Rhizobium rhododendri</name>
    <dbReference type="NCBI Taxonomy" id="2506430"/>
    <lineage>
        <taxon>Bacteria</taxon>
        <taxon>Pseudomonadati</taxon>
        <taxon>Pseudomonadota</taxon>
        <taxon>Alphaproteobacteria</taxon>
        <taxon>Hyphomicrobiales</taxon>
        <taxon>Rhizobiaceae</taxon>
        <taxon>Rhizobium/Agrobacterium group</taxon>
        <taxon>Rhizobium</taxon>
    </lineage>
</organism>
<evidence type="ECO:0000256" key="1">
    <source>
        <dbReference type="SAM" id="Phobius"/>
    </source>
</evidence>
<dbReference type="InterPro" id="IPR012495">
    <property type="entry name" value="TadE-like_dom"/>
</dbReference>
<dbReference type="RefSeq" id="WP_142830245.1">
    <property type="nucleotide sequence ID" value="NZ_CP117267.1"/>
</dbReference>
<name>A0ABY8IM22_9HYPH</name>
<evidence type="ECO:0000313" key="4">
    <source>
        <dbReference type="Proteomes" id="UP000318939"/>
    </source>
</evidence>
<gene>
    <name evidence="3" type="ORF">PR018_16205</name>
</gene>
<sequence>MRRRLQRALDSRIARLGLRLVRDKGGVGAIEFAILVPVLLLLYLGALQTTVALSVAQRTSRAAGTVADIVTQQSTVSKSILSTMPSVVNAIFVPYATTGMTLKITGIQIDASSKATVLWSWEQDGTTAYAVNSAVTGVPTALNKPNSFLVRTELGVPYKLISFGPDFLPAGMNSITMQRQYFYRQRTGTSIKCDDC</sequence>
<keyword evidence="4" id="KW-1185">Reference proteome</keyword>
<evidence type="ECO:0000259" key="2">
    <source>
        <dbReference type="Pfam" id="PF07811"/>
    </source>
</evidence>
<accession>A0ABY8IM22</accession>
<feature type="domain" description="TadE-like" evidence="2">
    <location>
        <begin position="26"/>
        <end position="67"/>
    </location>
</feature>
<dbReference type="Pfam" id="PF07811">
    <property type="entry name" value="TadE"/>
    <property type="match status" value="1"/>
</dbReference>
<reference evidence="3" key="2">
    <citation type="journal article" date="2023" name="MicrobiologyOpen">
        <title>Genomics of the tumorigenes clade of the family Rhizobiaceae and description of Rhizobium rhododendri sp. nov.</title>
        <authorList>
            <person name="Kuzmanovic N."/>
            <person name="diCenzo G.C."/>
            <person name="Bunk B."/>
            <person name="Sproeer C."/>
            <person name="Fruehling A."/>
            <person name="Neumann-Schaal M."/>
            <person name="Overmann J."/>
            <person name="Smalla K."/>
        </authorList>
    </citation>
    <scope>NUCLEOTIDE SEQUENCE</scope>
    <source>
        <strain evidence="3">Rho-6.2</strain>
    </source>
</reference>
<keyword evidence="1" id="KW-0812">Transmembrane</keyword>
<protein>
    <submittedName>
        <fullName evidence="3">Pilus assembly protein</fullName>
    </submittedName>
</protein>
<dbReference type="Proteomes" id="UP000318939">
    <property type="component" value="Chromosome"/>
</dbReference>
<keyword evidence="1" id="KW-1133">Transmembrane helix</keyword>
<keyword evidence="1" id="KW-0472">Membrane</keyword>
<dbReference type="EMBL" id="CP117267">
    <property type="protein sequence ID" value="WFS24719.1"/>
    <property type="molecule type" value="Genomic_DNA"/>
</dbReference>
<proteinExistence type="predicted"/>
<reference evidence="3" key="1">
    <citation type="journal article" date="2019" name="Phytopathology">
        <title>A Novel Group of Rhizobium tumorigenes-Like Agrobacteria Associated with Crown Gall Disease of Rhododendron and Blueberry.</title>
        <authorList>
            <person name="Kuzmanovic N."/>
            <person name="Behrens P."/>
            <person name="Idczak E."/>
            <person name="Wagner S."/>
            <person name="Gotz M."/>
            <person name="Sproer C."/>
            <person name="Bunk B."/>
            <person name="Overmann J."/>
            <person name="Smalla K."/>
        </authorList>
    </citation>
    <scope>NUCLEOTIDE SEQUENCE</scope>
    <source>
        <strain evidence="3">Rho-6.2</strain>
    </source>
</reference>
<feature type="transmembrane region" description="Helical" evidence="1">
    <location>
        <begin position="25"/>
        <end position="46"/>
    </location>
</feature>